<organism evidence="3 4">
    <name type="scientific">Acinetobacter calcoaceticus</name>
    <dbReference type="NCBI Taxonomy" id="471"/>
    <lineage>
        <taxon>Bacteria</taxon>
        <taxon>Pseudomonadati</taxon>
        <taxon>Pseudomonadota</taxon>
        <taxon>Gammaproteobacteria</taxon>
        <taxon>Moraxellales</taxon>
        <taxon>Moraxellaceae</taxon>
        <taxon>Acinetobacter</taxon>
        <taxon>Acinetobacter calcoaceticus/baumannii complex</taxon>
    </lineage>
</organism>
<dbReference type="AlphaFoldDB" id="A0A4R1XBF7"/>
<gene>
    <name evidence="3" type="ORF">EC844_1352</name>
</gene>
<dbReference type="Proteomes" id="UP000294963">
    <property type="component" value="Unassembled WGS sequence"/>
</dbReference>
<dbReference type="EMBL" id="SLVJ01000035">
    <property type="protein sequence ID" value="TCM60216.1"/>
    <property type="molecule type" value="Genomic_DNA"/>
</dbReference>
<feature type="domain" description="Transglycosylase SLT" evidence="2">
    <location>
        <begin position="89"/>
        <end position="190"/>
    </location>
</feature>
<evidence type="ECO:0000313" key="3">
    <source>
        <dbReference type="EMBL" id="TCM60216.1"/>
    </source>
</evidence>
<reference evidence="3 4" key="1">
    <citation type="submission" date="2019-03" db="EMBL/GenBank/DDBJ databases">
        <title>Genomic analyses of the natural microbiome of Caenorhabditis elegans.</title>
        <authorList>
            <person name="Samuel B."/>
        </authorList>
    </citation>
    <scope>NUCLEOTIDE SEQUENCE [LARGE SCALE GENOMIC DNA]</scope>
    <source>
        <strain evidence="3 4">JUb89</strain>
    </source>
</reference>
<keyword evidence="4" id="KW-1185">Reference proteome</keyword>
<sequence length="231" mass="25616">MLNSKSTLYGLGQSLFQLKYLKFLGGLYFSSHFLIACTTTPTEKKPLNSPQVLIQTPSPAHLHRSKHLSYGLQKTFSVPAKTADRLSPLIIQSADQHGISPLLLAAVIKQESSYRSHVVSSAGAVGLTQVMPQYWRNKCSGNLYNESINIKCGTLILSSYNKMAGDWSKALAYYNVGPYGYRSNIRMRQQGMKYAKSVQQHHQSLINTLNINSLQSPQVSPVKFVPAPAIR</sequence>
<accession>A0A4R1XBF7</accession>
<dbReference type="Pfam" id="PF01464">
    <property type="entry name" value="SLT"/>
    <property type="match status" value="1"/>
</dbReference>
<evidence type="ECO:0000256" key="1">
    <source>
        <dbReference type="ARBA" id="ARBA00007734"/>
    </source>
</evidence>
<comment type="similarity">
    <text evidence="1">Belongs to the transglycosylase Slt family.</text>
</comment>
<evidence type="ECO:0000313" key="4">
    <source>
        <dbReference type="Proteomes" id="UP000294963"/>
    </source>
</evidence>
<proteinExistence type="inferred from homology"/>
<dbReference type="PANTHER" id="PTHR37423:SF2">
    <property type="entry name" value="MEMBRANE-BOUND LYTIC MUREIN TRANSGLYCOSYLASE C"/>
    <property type="match status" value="1"/>
</dbReference>
<dbReference type="InterPro" id="IPR008258">
    <property type="entry name" value="Transglycosylase_SLT_dom_1"/>
</dbReference>
<name>A0A4R1XBF7_ACICA</name>
<dbReference type="PANTHER" id="PTHR37423">
    <property type="entry name" value="SOLUBLE LYTIC MUREIN TRANSGLYCOSYLASE-RELATED"/>
    <property type="match status" value="1"/>
</dbReference>
<comment type="caution">
    <text evidence="3">The sequence shown here is derived from an EMBL/GenBank/DDBJ whole genome shotgun (WGS) entry which is preliminary data.</text>
</comment>
<dbReference type="InterPro" id="IPR023346">
    <property type="entry name" value="Lysozyme-like_dom_sf"/>
</dbReference>
<evidence type="ECO:0000259" key="2">
    <source>
        <dbReference type="Pfam" id="PF01464"/>
    </source>
</evidence>
<dbReference type="Gene3D" id="1.10.530.10">
    <property type="match status" value="1"/>
</dbReference>
<dbReference type="SUPFAM" id="SSF53955">
    <property type="entry name" value="Lysozyme-like"/>
    <property type="match status" value="1"/>
</dbReference>
<protein>
    <submittedName>
        <fullName evidence="3">Transglycosylase-like protein with SLT domain</fullName>
    </submittedName>
</protein>